<evidence type="ECO:0000256" key="1">
    <source>
        <dbReference type="SAM" id="Phobius"/>
    </source>
</evidence>
<dbReference type="Pfam" id="PF05699">
    <property type="entry name" value="Dimer_Tnp_hAT"/>
    <property type="match status" value="1"/>
</dbReference>
<dbReference type="STRING" id="57577.A0A2K3P6F3"/>
<dbReference type="InterPro" id="IPR008906">
    <property type="entry name" value="HATC_C_dom"/>
</dbReference>
<keyword evidence="1" id="KW-0812">Transmembrane</keyword>
<dbReference type="EMBL" id="ASHM01004138">
    <property type="protein sequence ID" value="PNY10877.1"/>
    <property type="molecule type" value="Genomic_DNA"/>
</dbReference>
<dbReference type="GO" id="GO:0046983">
    <property type="term" value="F:protein dimerization activity"/>
    <property type="evidence" value="ECO:0007669"/>
    <property type="project" value="InterPro"/>
</dbReference>
<dbReference type="GO" id="GO:0016301">
    <property type="term" value="F:kinase activity"/>
    <property type="evidence" value="ECO:0007669"/>
    <property type="project" value="UniProtKB-KW"/>
</dbReference>
<dbReference type="Proteomes" id="UP000236291">
    <property type="component" value="Unassembled WGS sequence"/>
</dbReference>
<proteinExistence type="predicted"/>
<evidence type="ECO:0000259" key="2">
    <source>
        <dbReference type="Pfam" id="PF05699"/>
    </source>
</evidence>
<keyword evidence="3" id="KW-0808">Transferase</keyword>
<keyword evidence="3" id="KW-0418">Kinase</keyword>
<gene>
    <name evidence="3" type="ORF">L195_g007469</name>
</gene>
<keyword evidence="1" id="KW-0472">Membrane</keyword>
<sequence>MMRFKLEEERIKLGHYKDLEILDGALISIQYVAFYACIMQLLQFLNIWRLKDLLLSEIPIPDMSASFADLIRSRRQMDSVTVEHHYRVDLFNAIIDYQLKELNNRFSEQTTELLVLSAALNPNDAFKSYNADDIYNLVEKFYPSDFSTQEKTQLEYELQHDEFDVLKDVNFQMLSTVGELCQKLVKSGKSNSYPLIDRMLRLVLTLPVSTATTERAFSAMKIIKTRLRNMEDDFLKDYMIVYIEDEITEKFTSNEIVDEFKCIQSRRVHF</sequence>
<dbReference type="PANTHER" id="PTHR11697:SF230">
    <property type="entry name" value="ZINC FINGER, MYM DOMAIN CONTAINING 1"/>
    <property type="match status" value="1"/>
</dbReference>
<reference evidence="3 4" key="2">
    <citation type="journal article" date="2017" name="Front. Plant Sci.">
        <title>Gene Classification and Mining of Molecular Markers Useful in Red Clover (Trifolium pratense) Breeding.</title>
        <authorList>
            <person name="Istvanek J."/>
            <person name="Dluhosova J."/>
            <person name="Dluhos P."/>
            <person name="Patkova L."/>
            <person name="Nedelnik J."/>
            <person name="Repkova J."/>
        </authorList>
    </citation>
    <scope>NUCLEOTIDE SEQUENCE [LARGE SCALE GENOMIC DNA]</scope>
    <source>
        <strain evidence="4">cv. Tatra</strain>
        <tissue evidence="3">Young leaves</tissue>
    </source>
</reference>
<feature type="transmembrane region" description="Helical" evidence="1">
    <location>
        <begin position="21"/>
        <end position="42"/>
    </location>
</feature>
<accession>A0A2K3P6F3</accession>
<dbReference type="ExpressionAtlas" id="A0A2K3P6F3">
    <property type="expression patterns" value="baseline"/>
</dbReference>
<organism evidence="3 4">
    <name type="scientific">Trifolium pratense</name>
    <name type="common">Red clover</name>
    <dbReference type="NCBI Taxonomy" id="57577"/>
    <lineage>
        <taxon>Eukaryota</taxon>
        <taxon>Viridiplantae</taxon>
        <taxon>Streptophyta</taxon>
        <taxon>Embryophyta</taxon>
        <taxon>Tracheophyta</taxon>
        <taxon>Spermatophyta</taxon>
        <taxon>Magnoliopsida</taxon>
        <taxon>eudicotyledons</taxon>
        <taxon>Gunneridae</taxon>
        <taxon>Pentapetalae</taxon>
        <taxon>rosids</taxon>
        <taxon>fabids</taxon>
        <taxon>Fabales</taxon>
        <taxon>Fabaceae</taxon>
        <taxon>Papilionoideae</taxon>
        <taxon>50 kb inversion clade</taxon>
        <taxon>NPAAA clade</taxon>
        <taxon>Hologalegina</taxon>
        <taxon>IRL clade</taxon>
        <taxon>Trifolieae</taxon>
        <taxon>Trifolium</taxon>
    </lineage>
</organism>
<dbReference type="SUPFAM" id="SSF53098">
    <property type="entry name" value="Ribonuclease H-like"/>
    <property type="match status" value="1"/>
</dbReference>
<protein>
    <submittedName>
        <fullName evidence="3">Repressor of the inhibitor of the protein kinase-like protein</fullName>
    </submittedName>
</protein>
<reference evidence="3 4" key="1">
    <citation type="journal article" date="2014" name="Am. J. Bot.">
        <title>Genome assembly and annotation for red clover (Trifolium pratense; Fabaceae).</title>
        <authorList>
            <person name="Istvanek J."/>
            <person name="Jaros M."/>
            <person name="Krenek A."/>
            <person name="Repkova J."/>
        </authorList>
    </citation>
    <scope>NUCLEOTIDE SEQUENCE [LARGE SCALE GENOMIC DNA]</scope>
    <source>
        <strain evidence="4">cv. Tatra</strain>
        <tissue evidence="3">Young leaves</tissue>
    </source>
</reference>
<evidence type="ECO:0000313" key="3">
    <source>
        <dbReference type="EMBL" id="PNY10877.1"/>
    </source>
</evidence>
<name>A0A2K3P6F3_TRIPR</name>
<keyword evidence="1" id="KW-1133">Transmembrane helix</keyword>
<comment type="caution">
    <text evidence="3">The sequence shown here is derived from an EMBL/GenBank/DDBJ whole genome shotgun (WGS) entry which is preliminary data.</text>
</comment>
<evidence type="ECO:0000313" key="4">
    <source>
        <dbReference type="Proteomes" id="UP000236291"/>
    </source>
</evidence>
<feature type="domain" description="HAT C-terminal dimerisation" evidence="2">
    <location>
        <begin position="188"/>
        <end position="245"/>
    </location>
</feature>
<dbReference type="InterPro" id="IPR012337">
    <property type="entry name" value="RNaseH-like_sf"/>
</dbReference>
<dbReference type="InterPro" id="IPR055298">
    <property type="entry name" value="AtLOH3-like"/>
</dbReference>
<dbReference type="PANTHER" id="PTHR11697">
    <property type="entry name" value="GENERAL TRANSCRIPTION FACTOR 2-RELATED ZINC FINGER PROTEIN"/>
    <property type="match status" value="1"/>
</dbReference>
<dbReference type="AlphaFoldDB" id="A0A2K3P6F3"/>